<reference evidence="1 2" key="1">
    <citation type="submission" date="2007-06" db="EMBL/GenBank/DDBJ databases">
        <title>The Genome Sequence of Coccidioides posadasii RMSCC_3488.</title>
        <authorList>
            <consortium name="Coccidioides Genome Resources Consortium"/>
            <consortium name="The Broad Institute Genome Sequencing Platform"/>
            <person name="Henn M.R."/>
            <person name="Sykes S."/>
            <person name="Young S."/>
            <person name="Jaffe D."/>
            <person name="Berlin A."/>
            <person name="Alvarez P."/>
            <person name="Butler J."/>
            <person name="Gnerre S."/>
            <person name="Grabherr M."/>
            <person name="Mauceli E."/>
            <person name="Brockman W."/>
            <person name="Kodira C."/>
            <person name="Alvarado L."/>
            <person name="Zeng Q."/>
            <person name="Crawford M."/>
            <person name="Antoine C."/>
            <person name="Devon K."/>
            <person name="Galgiani J."/>
            <person name="Orsborn K."/>
            <person name="Lewis M.L."/>
            <person name="Nusbaum C."/>
            <person name="Galagan J."/>
            <person name="Birren B."/>
        </authorList>
    </citation>
    <scope>NUCLEOTIDE SEQUENCE [LARGE SCALE GENOMIC DNA]</scope>
    <source>
        <strain evidence="1 2">RMSCC 3488</strain>
    </source>
</reference>
<dbReference type="VEuPathDB" id="FungiDB:CPAG_05568"/>
<sequence length="102" mass="11551">MGSWNAIEEYYRKAIDVQGLATFTDRQCSMILNVSKSRRAAMREARLVRVSIAIFDTHHRMATFVVTNSQTRNQRGDLIYSSNLSVVSGGYLTPRVALVREP</sequence>
<proteinExistence type="predicted"/>
<evidence type="ECO:0000313" key="2">
    <source>
        <dbReference type="Proteomes" id="UP000054567"/>
    </source>
</evidence>
<name>A0A0J6IC52_COCPO</name>
<reference evidence="2" key="2">
    <citation type="journal article" date="2009" name="Genome Res.">
        <title>Comparative genomic analyses of the human fungal pathogens Coccidioides and their relatives.</title>
        <authorList>
            <person name="Sharpton T.J."/>
            <person name="Stajich J.E."/>
            <person name="Rounsley S.D."/>
            <person name="Gardner M.J."/>
            <person name="Wortman J.R."/>
            <person name="Jordar V.S."/>
            <person name="Maiti R."/>
            <person name="Kodira C.D."/>
            <person name="Neafsey D.E."/>
            <person name="Zeng Q."/>
            <person name="Hung C.-Y."/>
            <person name="McMahan C."/>
            <person name="Muszewska A."/>
            <person name="Grynberg M."/>
            <person name="Mandel M.A."/>
            <person name="Kellner E.M."/>
            <person name="Barker B.M."/>
            <person name="Galgiani J.N."/>
            <person name="Orbach M.J."/>
            <person name="Kirkland T.N."/>
            <person name="Cole G.T."/>
            <person name="Henn M.R."/>
            <person name="Birren B.W."/>
            <person name="Taylor J.W."/>
        </authorList>
    </citation>
    <scope>NUCLEOTIDE SEQUENCE [LARGE SCALE GENOMIC DNA]</scope>
    <source>
        <strain evidence="2">RMSCC 3488</strain>
    </source>
</reference>
<reference evidence="2" key="3">
    <citation type="journal article" date="2010" name="Genome Res.">
        <title>Population genomic sequencing of Coccidioides fungi reveals recent hybridization and transposon control.</title>
        <authorList>
            <person name="Neafsey D.E."/>
            <person name="Barker B.M."/>
            <person name="Sharpton T.J."/>
            <person name="Stajich J.E."/>
            <person name="Park D.J."/>
            <person name="Whiston E."/>
            <person name="Hung C.-Y."/>
            <person name="McMahan C."/>
            <person name="White J."/>
            <person name="Sykes S."/>
            <person name="Heiman D."/>
            <person name="Young S."/>
            <person name="Zeng Q."/>
            <person name="Abouelleil A."/>
            <person name="Aftuck L."/>
            <person name="Bessette D."/>
            <person name="Brown A."/>
            <person name="FitzGerald M."/>
            <person name="Lui A."/>
            <person name="Macdonald J.P."/>
            <person name="Priest M."/>
            <person name="Orbach M.J."/>
            <person name="Galgiani J.N."/>
            <person name="Kirkland T.N."/>
            <person name="Cole G.T."/>
            <person name="Birren B.W."/>
            <person name="Henn M.R."/>
            <person name="Taylor J.W."/>
            <person name="Rounsley S.D."/>
        </authorList>
    </citation>
    <scope>NUCLEOTIDE SEQUENCE [LARGE SCALE GENOMIC DNA]</scope>
    <source>
        <strain evidence="2">RMSCC 3488</strain>
    </source>
</reference>
<protein>
    <submittedName>
        <fullName evidence="1">Uncharacterized protein</fullName>
    </submittedName>
</protein>
<evidence type="ECO:0000313" key="1">
    <source>
        <dbReference type="EMBL" id="KMM69247.1"/>
    </source>
</evidence>
<dbReference type="OrthoDB" id="10282398at2759"/>
<dbReference type="Proteomes" id="UP000054567">
    <property type="component" value="Unassembled WGS sequence"/>
</dbReference>
<organism evidence="1 2">
    <name type="scientific">Coccidioides posadasii RMSCC 3488</name>
    <dbReference type="NCBI Taxonomy" id="454284"/>
    <lineage>
        <taxon>Eukaryota</taxon>
        <taxon>Fungi</taxon>
        <taxon>Dikarya</taxon>
        <taxon>Ascomycota</taxon>
        <taxon>Pezizomycotina</taxon>
        <taxon>Eurotiomycetes</taxon>
        <taxon>Eurotiomycetidae</taxon>
        <taxon>Onygenales</taxon>
        <taxon>Onygenaceae</taxon>
        <taxon>Coccidioides</taxon>
    </lineage>
</organism>
<dbReference type="EMBL" id="DS268111">
    <property type="protein sequence ID" value="KMM69247.1"/>
    <property type="molecule type" value="Genomic_DNA"/>
</dbReference>
<gene>
    <name evidence="1" type="ORF">CPAG_05568</name>
</gene>
<accession>A0A0J6IC52</accession>
<dbReference type="AlphaFoldDB" id="A0A0J6IC52"/>